<feature type="domain" description="Glutaminase A central" evidence="2">
    <location>
        <begin position="346"/>
        <end position="729"/>
    </location>
</feature>
<name>A0A284QZD0_ARMOS</name>
<dbReference type="OrthoDB" id="3918848at2759"/>
<feature type="chain" id="PRO_5012605748" evidence="1">
    <location>
        <begin position="26"/>
        <end position="744"/>
    </location>
</feature>
<feature type="signal peptide" evidence="1">
    <location>
        <begin position="1"/>
        <end position="25"/>
    </location>
</feature>
<evidence type="ECO:0000256" key="1">
    <source>
        <dbReference type="SAM" id="SignalP"/>
    </source>
</evidence>
<dbReference type="EMBL" id="FUEG01000003">
    <property type="protein sequence ID" value="SJL01799.1"/>
    <property type="molecule type" value="Genomic_DNA"/>
</dbReference>
<sequence length="744" mass="81595">MPHTSTTYNMLRLISLLLFFAYVQALDWTATPFNPPSVPLAVRTPYLSAWLPQGSGAALNDVWPTFWTGSILGWAGFVKVDGIAYSFLGSVNVPSASFQKATQTGFSFTSTQSTFVLSAGSVELTVSFLSPVDATDLVKQSIPFAYMTVSAASTDGNEHSVQVYTDISAEWVSGDTSLTVNWTTSTGSILTHQVQLTDPLVFSEVSDHTQYGSAFYSTISTDRTTYQTGADVTVRAHFISNGVLPNTQDANFRAVSDNWPVFALASDLGSISSPTEPLVFAIGHIRDPAISYIVANNEHQDRSLYFWSQYSDAASLIKAFLQGYQDALSQATGFDSQVENDASAISEDYAGIVALSIRQAMGSMEVTISKTNDGSWNTDDVLVFMKEISSDGNINTVDVIFPAWPVLLYTNPILGKHLLEVLFRYQATGQYPNAWSVHDIGSSYPKAFGHNDGRDEPMPVEESGNMLIMSLSYAQRTGDNSHLSTYFGLLDQWTQFLITDALIPANQISTDDFAGSLANQTNLAIKGIIGIRAMAEIASLLGDTAKSDNYTVWHHPYPTFCSLTIVVDFQSIAESYVTQWQTLAASDSGEHLTLSYGNSSSWGLSYNLYADKLLGLNLFPTSVYETQTAWYKTVTEPFGVPLDTRFFRSIFSRMGANSPCRHTYTKSDWEIWTSAFMTDNETRNILISAVKSWASDGRSSQPLGDWYETVNGNPEGFRARPVVGGHLAFATGALKLSDRYTRNI</sequence>
<gene>
    <name evidence="4" type="ORF">ARMOST_05122</name>
</gene>
<evidence type="ECO:0000259" key="2">
    <source>
        <dbReference type="Pfam" id="PF16335"/>
    </source>
</evidence>
<keyword evidence="5" id="KW-1185">Reference proteome</keyword>
<evidence type="ECO:0000259" key="3">
    <source>
        <dbReference type="Pfam" id="PF17168"/>
    </source>
</evidence>
<dbReference type="InterPro" id="IPR008928">
    <property type="entry name" value="6-hairpin_glycosidase_sf"/>
</dbReference>
<evidence type="ECO:0000313" key="5">
    <source>
        <dbReference type="Proteomes" id="UP000219338"/>
    </source>
</evidence>
<reference evidence="5" key="1">
    <citation type="journal article" date="2017" name="Nat. Ecol. Evol.">
        <title>Genome expansion and lineage-specific genetic innovations in the forest pathogenic fungi Armillaria.</title>
        <authorList>
            <person name="Sipos G."/>
            <person name="Prasanna A.N."/>
            <person name="Walter M.C."/>
            <person name="O'Connor E."/>
            <person name="Balint B."/>
            <person name="Krizsan K."/>
            <person name="Kiss B."/>
            <person name="Hess J."/>
            <person name="Varga T."/>
            <person name="Slot J."/>
            <person name="Riley R."/>
            <person name="Boka B."/>
            <person name="Rigling D."/>
            <person name="Barry K."/>
            <person name="Lee J."/>
            <person name="Mihaltcheva S."/>
            <person name="LaButti K."/>
            <person name="Lipzen A."/>
            <person name="Waldron R."/>
            <person name="Moloney N.M."/>
            <person name="Sperisen C."/>
            <person name="Kredics L."/>
            <person name="Vagvoelgyi C."/>
            <person name="Patrignani A."/>
            <person name="Fitzpatrick D."/>
            <person name="Nagy I."/>
            <person name="Doyle S."/>
            <person name="Anderson J.B."/>
            <person name="Grigoriev I.V."/>
            <person name="Gueldener U."/>
            <person name="Muensterkoetter M."/>
            <person name="Nagy L.G."/>
        </authorList>
    </citation>
    <scope>NUCLEOTIDE SEQUENCE [LARGE SCALE GENOMIC DNA]</scope>
    <source>
        <strain evidence="5">C18/9</strain>
    </source>
</reference>
<evidence type="ECO:0000313" key="4">
    <source>
        <dbReference type="EMBL" id="SJL01799.1"/>
    </source>
</evidence>
<dbReference type="InterPro" id="IPR052743">
    <property type="entry name" value="Glutaminase_GtaA"/>
</dbReference>
<dbReference type="PANTHER" id="PTHR31987:SF1">
    <property type="entry name" value="GLUTAMINASE A"/>
    <property type="match status" value="1"/>
</dbReference>
<dbReference type="SUPFAM" id="SSF48208">
    <property type="entry name" value="Six-hairpin glycosidases"/>
    <property type="match status" value="1"/>
</dbReference>
<dbReference type="STRING" id="47428.A0A284QZD0"/>
<dbReference type="AlphaFoldDB" id="A0A284QZD0"/>
<dbReference type="InterPro" id="IPR032514">
    <property type="entry name" value="GtaA_central"/>
</dbReference>
<dbReference type="Proteomes" id="UP000219338">
    <property type="component" value="Unassembled WGS sequence"/>
</dbReference>
<dbReference type="GO" id="GO:0005975">
    <property type="term" value="P:carbohydrate metabolic process"/>
    <property type="evidence" value="ECO:0007669"/>
    <property type="project" value="InterPro"/>
</dbReference>
<keyword evidence="1" id="KW-0732">Signal</keyword>
<dbReference type="PANTHER" id="PTHR31987">
    <property type="entry name" value="GLUTAMINASE A-RELATED"/>
    <property type="match status" value="1"/>
</dbReference>
<feature type="domain" description="Glutaminase A N-terminal" evidence="3">
    <location>
        <begin position="111"/>
        <end position="341"/>
    </location>
</feature>
<accession>A0A284QZD0</accession>
<dbReference type="InterPro" id="IPR033433">
    <property type="entry name" value="GtaA_N"/>
</dbReference>
<dbReference type="Pfam" id="PF17168">
    <property type="entry name" value="DUF5127"/>
    <property type="match status" value="1"/>
</dbReference>
<dbReference type="OMA" id="WAGMIRV"/>
<proteinExistence type="predicted"/>
<dbReference type="Pfam" id="PF16335">
    <property type="entry name" value="GtaA_6_Hairpin"/>
    <property type="match status" value="1"/>
</dbReference>
<protein>
    <submittedName>
        <fullName evidence="4">Related to glutaminase GtaA</fullName>
    </submittedName>
</protein>
<organism evidence="4 5">
    <name type="scientific">Armillaria ostoyae</name>
    <name type="common">Armillaria root rot fungus</name>
    <dbReference type="NCBI Taxonomy" id="47428"/>
    <lineage>
        <taxon>Eukaryota</taxon>
        <taxon>Fungi</taxon>
        <taxon>Dikarya</taxon>
        <taxon>Basidiomycota</taxon>
        <taxon>Agaricomycotina</taxon>
        <taxon>Agaricomycetes</taxon>
        <taxon>Agaricomycetidae</taxon>
        <taxon>Agaricales</taxon>
        <taxon>Marasmiineae</taxon>
        <taxon>Physalacriaceae</taxon>
        <taxon>Armillaria</taxon>
    </lineage>
</organism>